<evidence type="ECO:0000313" key="2">
    <source>
        <dbReference type="Proteomes" id="UP001310022"/>
    </source>
</evidence>
<dbReference type="AlphaFoldDB" id="A0AAN4W2M6"/>
<keyword evidence="2" id="KW-1185">Reference proteome</keyword>
<proteinExistence type="predicted"/>
<name>A0AAN4W2M6_9BACT</name>
<accession>A0AAN4W2M6</accession>
<dbReference type="Proteomes" id="UP001310022">
    <property type="component" value="Unassembled WGS sequence"/>
</dbReference>
<gene>
    <name evidence="1" type="ORF">PEDI_41230</name>
</gene>
<evidence type="ECO:0000313" key="1">
    <source>
        <dbReference type="EMBL" id="GJM63571.1"/>
    </source>
</evidence>
<comment type="caution">
    <text evidence="1">The sequence shown here is derived from an EMBL/GenBank/DDBJ whole genome shotgun (WGS) entry which is preliminary data.</text>
</comment>
<sequence length="101" mass="11616">MLTYNPPPPIPPIFKKLSNRSFAADEGILNIPPYSLFERTETVIYKPGYTISMIIAQKSNIQKKAMAFTMTSIKRIYPTPLFHLNFKQNQTSLNFKSCKEN</sequence>
<organism evidence="1 2">
    <name type="scientific">Persicobacter diffluens</name>
    <dbReference type="NCBI Taxonomy" id="981"/>
    <lineage>
        <taxon>Bacteria</taxon>
        <taxon>Pseudomonadati</taxon>
        <taxon>Bacteroidota</taxon>
        <taxon>Cytophagia</taxon>
        <taxon>Cytophagales</taxon>
        <taxon>Persicobacteraceae</taxon>
        <taxon>Persicobacter</taxon>
    </lineage>
</organism>
<dbReference type="EMBL" id="BQKE01000003">
    <property type="protein sequence ID" value="GJM63571.1"/>
    <property type="molecule type" value="Genomic_DNA"/>
</dbReference>
<reference evidence="1 2" key="1">
    <citation type="submission" date="2021-12" db="EMBL/GenBank/DDBJ databases">
        <title>Genome sequencing of bacteria with rrn-lacking chromosome and rrn-plasmid.</title>
        <authorList>
            <person name="Anda M."/>
            <person name="Iwasaki W."/>
        </authorList>
    </citation>
    <scope>NUCLEOTIDE SEQUENCE [LARGE SCALE GENOMIC DNA]</scope>
    <source>
        <strain evidence="1 2">NBRC 15940</strain>
    </source>
</reference>
<protein>
    <submittedName>
        <fullName evidence="1">Uncharacterized protein</fullName>
    </submittedName>
</protein>